<evidence type="ECO:0000313" key="10">
    <source>
        <dbReference type="Proteomes" id="UP000799302"/>
    </source>
</evidence>
<keyword evidence="2 7" id="KW-0812">Transmembrane</keyword>
<feature type="transmembrane region" description="Helical" evidence="7">
    <location>
        <begin position="210"/>
        <end position="231"/>
    </location>
</feature>
<evidence type="ECO:0000256" key="6">
    <source>
        <dbReference type="SAM" id="MobiDB-lite"/>
    </source>
</evidence>
<dbReference type="InterPro" id="IPR052337">
    <property type="entry name" value="SAT4-like"/>
</dbReference>
<feature type="compositionally biased region" description="Polar residues" evidence="6">
    <location>
        <begin position="325"/>
        <end position="334"/>
    </location>
</feature>
<comment type="similarity">
    <text evidence="5">Belongs to the SAT4 family.</text>
</comment>
<feature type="transmembrane region" description="Helical" evidence="7">
    <location>
        <begin position="276"/>
        <end position="301"/>
    </location>
</feature>
<feature type="transmembrane region" description="Helical" evidence="7">
    <location>
        <begin position="110"/>
        <end position="136"/>
    </location>
</feature>
<evidence type="ECO:0000259" key="8">
    <source>
        <dbReference type="Pfam" id="PF20684"/>
    </source>
</evidence>
<evidence type="ECO:0000256" key="4">
    <source>
        <dbReference type="ARBA" id="ARBA00023136"/>
    </source>
</evidence>
<feature type="region of interest" description="Disordered" evidence="6">
    <location>
        <begin position="313"/>
        <end position="335"/>
    </location>
</feature>
<evidence type="ECO:0000256" key="1">
    <source>
        <dbReference type="ARBA" id="ARBA00004141"/>
    </source>
</evidence>
<feature type="compositionally biased region" description="Low complexity" evidence="6">
    <location>
        <begin position="314"/>
        <end position="324"/>
    </location>
</feature>
<dbReference type="Pfam" id="PF20684">
    <property type="entry name" value="Fung_rhodopsin"/>
    <property type="match status" value="1"/>
</dbReference>
<feature type="transmembrane region" description="Helical" evidence="7">
    <location>
        <begin position="34"/>
        <end position="55"/>
    </location>
</feature>
<feature type="region of interest" description="Disordered" evidence="6">
    <location>
        <begin position="1"/>
        <end position="23"/>
    </location>
</feature>
<dbReference type="PANTHER" id="PTHR33048:SF129">
    <property type="entry name" value="INTEGRAL MEMBRANE PROTEIN-RELATED"/>
    <property type="match status" value="1"/>
</dbReference>
<dbReference type="InterPro" id="IPR049326">
    <property type="entry name" value="Rhodopsin_dom_fungi"/>
</dbReference>
<dbReference type="GO" id="GO:0016020">
    <property type="term" value="C:membrane"/>
    <property type="evidence" value="ECO:0007669"/>
    <property type="project" value="UniProtKB-SubCell"/>
</dbReference>
<reference evidence="9" key="1">
    <citation type="journal article" date="2020" name="Stud. Mycol.">
        <title>101 Dothideomycetes genomes: a test case for predicting lifestyles and emergence of pathogens.</title>
        <authorList>
            <person name="Haridas S."/>
            <person name="Albert R."/>
            <person name="Binder M."/>
            <person name="Bloem J."/>
            <person name="Labutti K."/>
            <person name="Salamov A."/>
            <person name="Andreopoulos B."/>
            <person name="Baker S."/>
            <person name="Barry K."/>
            <person name="Bills G."/>
            <person name="Bluhm B."/>
            <person name="Cannon C."/>
            <person name="Castanera R."/>
            <person name="Culley D."/>
            <person name="Daum C."/>
            <person name="Ezra D."/>
            <person name="Gonzalez J."/>
            <person name="Henrissat B."/>
            <person name="Kuo A."/>
            <person name="Liang C."/>
            <person name="Lipzen A."/>
            <person name="Lutzoni F."/>
            <person name="Magnuson J."/>
            <person name="Mondo S."/>
            <person name="Nolan M."/>
            <person name="Ohm R."/>
            <person name="Pangilinan J."/>
            <person name="Park H.-J."/>
            <person name="Ramirez L."/>
            <person name="Alfaro M."/>
            <person name="Sun H."/>
            <person name="Tritt A."/>
            <person name="Yoshinaga Y."/>
            <person name="Zwiers L.-H."/>
            <person name="Turgeon B."/>
            <person name="Goodwin S."/>
            <person name="Spatafora J."/>
            <person name="Crous P."/>
            <person name="Grigoriev I."/>
        </authorList>
    </citation>
    <scope>NUCLEOTIDE SEQUENCE</scope>
    <source>
        <strain evidence="9">CBS 115976</strain>
    </source>
</reference>
<evidence type="ECO:0000256" key="3">
    <source>
        <dbReference type="ARBA" id="ARBA00022989"/>
    </source>
</evidence>
<protein>
    <recommendedName>
        <fullName evidence="8">Rhodopsin domain-containing protein</fullName>
    </recommendedName>
</protein>
<feature type="region of interest" description="Disordered" evidence="6">
    <location>
        <begin position="588"/>
        <end position="633"/>
    </location>
</feature>
<comment type="subcellular location">
    <subcellularLocation>
        <location evidence="1">Membrane</location>
        <topology evidence="1">Multi-pass membrane protein</topology>
    </subcellularLocation>
</comment>
<accession>A0A6A6U5J1</accession>
<dbReference type="OrthoDB" id="4525788at2759"/>
<feature type="transmembrane region" description="Helical" evidence="7">
    <location>
        <begin position="148"/>
        <end position="169"/>
    </location>
</feature>
<feature type="compositionally biased region" description="Polar residues" evidence="6">
    <location>
        <begin position="588"/>
        <end position="623"/>
    </location>
</feature>
<feature type="domain" description="Rhodopsin" evidence="8">
    <location>
        <begin position="52"/>
        <end position="305"/>
    </location>
</feature>
<keyword evidence="10" id="KW-1185">Reference proteome</keyword>
<name>A0A6A6U5J1_9PEZI</name>
<keyword evidence="4 7" id="KW-0472">Membrane</keyword>
<dbReference type="PANTHER" id="PTHR33048">
    <property type="entry name" value="PTH11-LIKE INTEGRAL MEMBRANE PROTEIN (AFU_ORTHOLOGUE AFUA_5G11245)"/>
    <property type="match status" value="1"/>
</dbReference>
<evidence type="ECO:0000256" key="7">
    <source>
        <dbReference type="SAM" id="Phobius"/>
    </source>
</evidence>
<dbReference type="Proteomes" id="UP000799302">
    <property type="component" value="Unassembled WGS sequence"/>
</dbReference>
<sequence length="633" mass="70002">MSLADFKTNPPTDNGILTPPPPGDPAWSTGRREWMLPFALVIEIVTTVLLVIRIFSRISKLGGQAGVDDILIVIAWLLGAGVTACCIYGSKRLGWDVHMMYSPAGEWHLSALVTIIAEEFFVYSLLCTKFSVLMFYRRLVKGTYSVHFKWALWFGMFLAVASSVIPTVLSLTSCTPFKANWWQWDIGYVYANAYHFHCRKVAKKVLAARVSGALSVITDFYSVMLPAVLLLRIRINKRQRWGLIAVFSVGYCVVAAGCVRTYYLSIAEEPIADKSWTLFQVWAASLVECNVAIICACAPSLKSVTGRFFRDLSSKGGSNSKGSSETPSTSTYNSDEPLKKKVEVSYNSKVPSQSQVSKRGIRNWHFGSKRDNVQDDMYYEDPDADMTSFIKTHEYGIDPRTSVAEAYDHDLVTRFESNSSSDAHDGEISLSPRLDNSGFALANYPATPPPTYSAAATRQASLGNIDQHTRATASSTQQIQSPSNQQLSVASSQHIPSASNARIVYIQQEAARQAPTEEEHSGTSSFIFFDGNDGAERVVRGRHSDFLESSTTSSEYDYLSFPVMNPVISRTQSLRDAAELARQQALTNAASTVPPQLHGSRSASTIRANNWPLSPHSPGNSYRTIEYQPESRR</sequence>
<evidence type="ECO:0000313" key="9">
    <source>
        <dbReference type="EMBL" id="KAF2666398.1"/>
    </source>
</evidence>
<evidence type="ECO:0000256" key="5">
    <source>
        <dbReference type="ARBA" id="ARBA00038359"/>
    </source>
</evidence>
<feature type="region of interest" description="Disordered" evidence="6">
    <location>
        <begin position="469"/>
        <end position="493"/>
    </location>
</feature>
<organism evidence="9 10">
    <name type="scientific">Microthyrium microscopicum</name>
    <dbReference type="NCBI Taxonomy" id="703497"/>
    <lineage>
        <taxon>Eukaryota</taxon>
        <taxon>Fungi</taxon>
        <taxon>Dikarya</taxon>
        <taxon>Ascomycota</taxon>
        <taxon>Pezizomycotina</taxon>
        <taxon>Dothideomycetes</taxon>
        <taxon>Dothideomycetes incertae sedis</taxon>
        <taxon>Microthyriales</taxon>
        <taxon>Microthyriaceae</taxon>
        <taxon>Microthyrium</taxon>
    </lineage>
</organism>
<dbReference type="AlphaFoldDB" id="A0A6A6U5J1"/>
<keyword evidence="3 7" id="KW-1133">Transmembrane helix</keyword>
<dbReference type="EMBL" id="MU004239">
    <property type="protein sequence ID" value="KAF2666398.1"/>
    <property type="molecule type" value="Genomic_DNA"/>
</dbReference>
<feature type="transmembrane region" description="Helical" evidence="7">
    <location>
        <begin position="67"/>
        <end position="90"/>
    </location>
</feature>
<gene>
    <name evidence="9" type="ORF">BT63DRAFT_57742</name>
</gene>
<feature type="transmembrane region" description="Helical" evidence="7">
    <location>
        <begin position="243"/>
        <end position="264"/>
    </location>
</feature>
<proteinExistence type="inferred from homology"/>
<evidence type="ECO:0000256" key="2">
    <source>
        <dbReference type="ARBA" id="ARBA00022692"/>
    </source>
</evidence>